<reference evidence="1 2" key="1">
    <citation type="submission" date="2016-10" db="EMBL/GenBank/DDBJ databases">
        <authorList>
            <person name="de Groot N.N."/>
        </authorList>
    </citation>
    <scope>NUCLEOTIDE SEQUENCE [LARGE SCALE GENOMIC DNA]</scope>
    <source>
        <strain evidence="1 2">S137</strain>
    </source>
</reference>
<organism evidence="1 2">
    <name type="scientific">Selenomonas ruminantium</name>
    <dbReference type="NCBI Taxonomy" id="971"/>
    <lineage>
        <taxon>Bacteria</taxon>
        <taxon>Bacillati</taxon>
        <taxon>Bacillota</taxon>
        <taxon>Negativicutes</taxon>
        <taxon>Selenomonadales</taxon>
        <taxon>Selenomonadaceae</taxon>
        <taxon>Selenomonas</taxon>
    </lineage>
</organism>
<evidence type="ECO:0000313" key="2">
    <source>
        <dbReference type="Proteomes" id="UP000182412"/>
    </source>
</evidence>
<name>A0A1H0VF61_SELRU</name>
<dbReference type="OrthoDB" id="9758243at2"/>
<evidence type="ECO:0000313" key="1">
    <source>
        <dbReference type="EMBL" id="SDP77080.1"/>
    </source>
</evidence>
<dbReference type="EMBL" id="FNJQ01000053">
    <property type="protein sequence ID" value="SDP77080.1"/>
    <property type="molecule type" value="Genomic_DNA"/>
</dbReference>
<proteinExistence type="predicted"/>
<dbReference type="AlphaFoldDB" id="A0A1H0VF61"/>
<dbReference type="Proteomes" id="UP000182412">
    <property type="component" value="Unassembled WGS sequence"/>
</dbReference>
<sequence>MFCWIFRDIKDGKVSAGGDADGAYTEWKKGKYLEEVERFAKKWGADAETLQASVNEYDETVPENIPRLDELQESLDYEGAEEKHGDMFFDHWIDFAAELPGWIKEVRRGYWA</sequence>
<protein>
    <submittedName>
        <fullName evidence="1">Uncharacterized protein</fullName>
    </submittedName>
</protein>
<gene>
    <name evidence="1" type="ORF">SAMN05216366_15313</name>
</gene>
<accession>A0A1H0VF61</accession>
<dbReference type="RefSeq" id="WP_074573584.1">
    <property type="nucleotide sequence ID" value="NZ_FNJQ01000053.1"/>
</dbReference>